<name>J5WDP2_9FIRM</name>
<sequence>MRIRVLVINRKKNVYDISNAISSNIKYTTTRVGSASTISFDVIKSGQMSFHEGDMVKIFVDKKLYIVCYIFAKSKKEDVISLTCYDILRYMQYKQSYNFSKKTATQIIKQVANEFKIRLGNIADTSYILPDKIYEDKTLLDIVTDALMKTTVKTKKVYTLYDDAGKLTLKESSNMISNYVLGNKSLATTYTYKTSIEESYNYVKLVKPNKESGKGETYIVYDDDKTKKWGHLQFYKKVDENLNDAQIREMAKNYLKYYARTKRNLKLECIGVKEIRAGSVVLIDIPSLGDIDLKKLLLIEKCTHTLSETQHTMSLEMNVIND</sequence>
<evidence type="ECO:0000313" key="2">
    <source>
        <dbReference type="EMBL" id="EJU21172.1"/>
    </source>
</evidence>
<gene>
    <name evidence="2" type="ORF">HMPREF1143_1970</name>
</gene>
<accession>J5WDP2</accession>
<dbReference type="RefSeq" id="WP_009531413.1">
    <property type="nucleotide sequence ID" value="NZ_ALNK01000028.1"/>
</dbReference>
<organism evidence="2 3">
    <name type="scientific">Peptoanaerobacter stomatis</name>
    <dbReference type="NCBI Taxonomy" id="796937"/>
    <lineage>
        <taxon>Bacteria</taxon>
        <taxon>Bacillati</taxon>
        <taxon>Bacillota</taxon>
        <taxon>Clostridia</taxon>
        <taxon>Peptostreptococcales</taxon>
        <taxon>Filifactoraceae</taxon>
        <taxon>Peptoanaerobacter</taxon>
    </lineage>
</organism>
<keyword evidence="3" id="KW-1185">Reference proteome</keyword>
<dbReference type="EMBL" id="ALNK01000028">
    <property type="protein sequence ID" value="EJU21172.1"/>
    <property type="molecule type" value="Genomic_DNA"/>
</dbReference>
<dbReference type="AlphaFoldDB" id="J5WDP2"/>
<dbReference type="Proteomes" id="UP000005244">
    <property type="component" value="Unassembled WGS sequence"/>
</dbReference>
<feature type="domain" description="YqbQ/XkdQ" evidence="1">
    <location>
        <begin position="25"/>
        <end position="317"/>
    </location>
</feature>
<dbReference type="Pfam" id="PF24032">
    <property type="entry name" value="YQBQ"/>
    <property type="match status" value="1"/>
</dbReference>
<evidence type="ECO:0000259" key="1">
    <source>
        <dbReference type="Pfam" id="PF24032"/>
    </source>
</evidence>
<dbReference type="SUPFAM" id="SSF69279">
    <property type="entry name" value="Phage tail proteins"/>
    <property type="match status" value="1"/>
</dbReference>
<proteinExistence type="predicted"/>
<comment type="caution">
    <text evidence="2">The sequence shown here is derived from an EMBL/GenBank/DDBJ whole genome shotgun (WGS) entry which is preliminary data.</text>
</comment>
<reference evidence="2 3" key="1">
    <citation type="submission" date="2012-07" db="EMBL/GenBank/DDBJ databases">
        <authorList>
            <person name="Durkin A.S."/>
            <person name="McCorrison J."/>
            <person name="Torralba M."/>
            <person name="Gillis M."/>
            <person name="Methe B."/>
            <person name="Sutton G."/>
            <person name="Nelson K.E."/>
        </authorList>
    </citation>
    <scope>NUCLEOTIDE SEQUENCE [LARGE SCALE GENOMIC DNA]</scope>
    <source>
        <strain evidence="2 3">OBRC8</strain>
    </source>
</reference>
<evidence type="ECO:0000313" key="3">
    <source>
        <dbReference type="Proteomes" id="UP000005244"/>
    </source>
</evidence>
<dbReference type="InterPro" id="IPR056937">
    <property type="entry name" value="YqbQ/XkdQ"/>
</dbReference>
<protein>
    <recommendedName>
        <fullName evidence="1">YqbQ/XkdQ domain-containing protein</fullName>
    </recommendedName>
</protein>